<organism evidence="1">
    <name type="scientific">Lepeophtheirus salmonis</name>
    <name type="common">Salmon louse</name>
    <name type="synonym">Caligus salmonis</name>
    <dbReference type="NCBI Taxonomy" id="72036"/>
    <lineage>
        <taxon>Eukaryota</taxon>
        <taxon>Metazoa</taxon>
        <taxon>Ecdysozoa</taxon>
        <taxon>Arthropoda</taxon>
        <taxon>Crustacea</taxon>
        <taxon>Multicrustacea</taxon>
        <taxon>Hexanauplia</taxon>
        <taxon>Copepoda</taxon>
        <taxon>Siphonostomatoida</taxon>
        <taxon>Caligidae</taxon>
        <taxon>Lepeophtheirus</taxon>
    </lineage>
</organism>
<dbReference type="AlphaFoldDB" id="A0A0K2UTT7"/>
<evidence type="ECO:0000313" key="1">
    <source>
        <dbReference type="EMBL" id="CDW41450.1"/>
    </source>
</evidence>
<reference evidence="1" key="1">
    <citation type="submission" date="2014-05" db="EMBL/GenBank/DDBJ databases">
        <authorList>
            <person name="Chronopoulou M."/>
        </authorList>
    </citation>
    <scope>NUCLEOTIDE SEQUENCE</scope>
    <source>
        <tissue evidence="1">Whole organism</tissue>
    </source>
</reference>
<sequence length="32" mass="3774">MRYESISSMLFIQGKYLVKVVYIDVLHRSIAL</sequence>
<proteinExistence type="predicted"/>
<protein>
    <submittedName>
        <fullName evidence="1">Uncharacterized protein</fullName>
    </submittedName>
</protein>
<name>A0A0K2UTT7_LEPSM</name>
<accession>A0A0K2UTT7</accession>
<dbReference type="EMBL" id="HACA01024089">
    <property type="protein sequence ID" value="CDW41450.1"/>
    <property type="molecule type" value="Transcribed_RNA"/>
</dbReference>